<dbReference type="WBParaSite" id="nRc.2.0.1.t32620-RA">
    <property type="protein sequence ID" value="nRc.2.0.1.t32620-RA"/>
    <property type="gene ID" value="nRc.2.0.1.g32620"/>
</dbReference>
<dbReference type="Proteomes" id="UP000887565">
    <property type="component" value="Unplaced"/>
</dbReference>
<keyword evidence="1" id="KW-1185">Reference proteome</keyword>
<protein>
    <submittedName>
        <fullName evidence="2">Uncharacterized protein</fullName>
    </submittedName>
</protein>
<accession>A0A915K447</accession>
<proteinExistence type="predicted"/>
<dbReference type="Pfam" id="PF03096">
    <property type="entry name" value="Ndr"/>
    <property type="match status" value="1"/>
</dbReference>
<reference evidence="2" key="1">
    <citation type="submission" date="2022-11" db="UniProtKB">
        <authorList>
            <consortium name="WormBaseParasite"/>
        </authorList>
    </citation>
    <scope>IDENTIFICATION</scope>
</reference>
<dbReference type="AlphaFoldDB" id="A0A915K447"/>
<organism evidence="1 2">
    <name type="scientific">Romanomermis culicivorax</name>
    <name type="common">Nematode worm</name>
    <dbReference type="NCBI Taxonomy" id="13658"/>
    <lineage>
        <taxon>Eukaryota</taxon>
        <taxon>Metazoa</taxon>
        <taxon>Ecdysozoa</taxon>
        <taxon>Nematoda</taxon>
        <taxon>Enoplea</taxon>
        <taxon>Dorylaimia</taxon>
        <taxon>Mermithida</taxon>
        <taxon>Mermithoidea</taxon>
        <taxon>Mermithidae</taxon>
        <taxon>Romanomermis</taxon>
    </lineage>
</organism>
<dbReference type="InterPro" id="IPR004142">
    <property type="entry name" value="NDRG"/>
</dbReference>
<evidence type="ECO:0000313" key="2">
    <source>
        <dbReference type="WBParaSite" id="nRc.2.0.1.t32620-RA"/>
    </source>
</evidence>
<name>A0A915K447_ROMCU</name>
<sequence>MDVKLRHKMDANMGLIRQVRTDAKLRRTPILNTAMRNLWPTFYTYLEHKMGEQIKNDWTKYISKTIEMNTKYCGKFRVYVQGEQEKSKVAFLTVHDVGYNRKLSEIYC</sequence>
<evidence type="ECO:0000313" key="1">
    <source>
        <dbReference type="Proteomes" id="UP000887565"/>
    </source>
</evidence>